<accession>A0A9X3Z742</accession>
<comment type="pathway">
    <text evidence="4">Lipid metabolism.</text>
</comment>
<dbReference type="AlphaFoldDB" id="A0A9X3Z742"/>
<feature type="transmembrane region" description="Helical" evidence="19">
    <location>
        <begin position="103"/>
        <end position="122"/>
    </location>
</feature>
<evidence type="ECO:0000256" key="19">
    <source>
        <dbReference type="SAM" id="Phobius"/>
    </source>
</evidence>
<evidence type="ECO:0000256" key="15">
    <source>
        <dbReference type="ARBA" id="ARBA00023136"/>
    </source>
</evidence>
<keyword evidence="9" id="KW-0444">Lipid biosynthesis</keyword>
<evidence type="ECO:0000256" key="9">
    <source>
        <dbReference type="ARBA" id="ARBA00022516"/>
    </source>
</evidence>
<dbReference type="PANTHER" id="PTHR46382">
    <property type="entry name" value="PHOSPHATIDATE CYTIDYLYLTRANSFERASE"/>
    <property type="match status" value="1"/>
</dbReference>
<keyword evidence="15 19" id="KW-0472">Membrane</keyword>
<gene>
    <name evidence="20" type="ORF">NYP16_07375</name>
</gene>
<keyword evidence="10 18" id="KW-0808">Transferase</keyword>
<dbReference type="EC" id="2.7.7.41" evidence="6 18"/>
<dbReference type="InterPro" id="IPR000374">
    <property type="entry name" value="PC_trans"/>
</dbReference>
<evidence type="ECO:0000256" key="1">
    <source>
        <dbReference type="ARBA" id="ARBA00001698"/>
    </source>
</evidence>
<comment type="caution">
    <text evidence="20">The sequence shown here is derived from an EMBL/GenBank/DDBJ whole genome shotgun (WGS) entry which is preliminary data.</text>
</comment>
<keyword evidence="16" id="KW-0594">Phospholipid biosynthesis</keyword>
<organism evidence="20 21">
    <name type="scientific">Govanella unica</name>
    <dbReference type="NCBI Taxonomy" id="2975056"/>
    <lineage>
        <taxon>Bacteria</taxon>
        <taxon>Pseudomonadati</taxon>
        <taxon>Pseudomonadota</taxon>
        <taxon>Alphaproteobacteria</taxon>
        <taxon>Emcibacterales</taxon>
        <taxon>Govanellaceae</taxon>
        <taxon>Govanella</taxon>
    </lineage>
</organism>
<evidence type="ECO:0000256" key="14">
    <source>
        <dbReference type="ARBA" id="ARBA00023098"/>
    </source>
</evidence>
<comment type="similarity">
    <text evidence="5 18">Belongs to the CDS family.</text>
</comment>
<sequence length="260" mass="27100">MSSNLRLRVLSALILIPAAYGLFYVGGGWLVAVLGLIAVVMMHEWTSMTEGEAVWPLLLLEVMALVGALLMTGFGHPMKAVLFSLVAAVLVGFAAWMMTRRPLWAMLGMLYVIIPCVSLLSLRSEPGHGFGWTLWVLVIVWATDIGGYAAGKSIGGPKLAPRISPNKTWAGLLGGMALAAIASFGIGAGFALPVSGIGLLLTGAGLAVWAQLGDLVESAVKRHFGVKDSGSLIPGHGGILDRVDGLVFVAPVVAFAIATL</sequence>
<feature type="transmembrane region" description="Helical" evidence="19">
    <location>
        <begin position="129"/>
        <end position="149"/>
    </location>
</feature>
<comment type="pathway">
    <text evidence="3 18">Phospholipid metabolism; CDP-diacylglycerol biosynthesis; CDP-diacylglycerol from sn-glycerol 3-phosphate: step 3/3.</text>
</comment>
<feature type="transmembrane region" description="Helical" evidence="19">
    <location>
        <begin position="80"/>
        <end position="97"/>
    </location>
</feature>
<evidence type="ECO:0000256" key="6">
    <source>
        <dbReference type="ARBA" id="ARBA00012487"/>
    </source>
</evidence>
<feature type="transmembrane region" description="Helical" evidence="19">
    <location>
        <begin position="12"/>
        <end position="41"/>
    </location>
</feature>
<comment type="subcellular location">
    <subcellularLocation>
        <location evidence="2">Cell membrane</location>
        <topology evidence="2">Multi-pass membrane protein</topology>
    </subcellularLocation>
</comment>
<evidence type="ECO:0000256" key="7">
    <source>
        <dbReference type="ARBA" id="ARBA00019373"/>
    </source>
</evidence>
<dbReference type="GO" id="GO:0005886">
    <property type="term" value="C:plasma membrane"/>
    <property type="evidence" value="ECO:0007669"/>
    <property type="project" value="UniProtKB-SubCell"/>
</dbReference>
<keyword evidence="21" id="KW-1185">Reference proteome</keyword>
<evidence type="ECO:0000256" key="11">
    <source>
        <dbReference type="ARBA" id="ARBA00022692"/>
    </source>
</evidence>
<dbReference type="RefSeq" id="WP_274943465.1">
    <property type="nucleotide sequence ID" value="NZ_JANWOI010000002.1"/>
</dbReference>
<evidence type="ECO:0000313" key="20">
    <source>
        <dbReference type="EMBL" id="MDA5193771.1"/>
    </source>
</evidence>
<evidence type="ECO:0000256" key="3">
    <source>
        <dbReference type="ARBA" id="ARBA00005119"/>
    </source>
</evidence>
<protein>
    <recommendedName>
        <fullName evidence="7 18">Phosphatidate cytidylyltransferase</fullName>
        <ecNumber evidence="6 18">2.7.7.41</ecNumber>
    </recommendedName>
</protein>
<evidence type="ECO:0000256" key="13">
    <source>
        <dbReference type="ARBA" id="ARBA00022989"/>
    </source>
</evidence>
<reference evidence="20" key="2">
    <citation type="journal article" date="2023" name="Syst. Appl. Microbiol.">
        <title>Govania unica gen. nov., sp. nov., a rare biosphere bacterium that represents a novel family in the class Alphaproteobacteria.</title>
        <authorList>
            <person name="Vandamme P."/>
            <person name="Peeters C."/>
            <person name="Hettiarachchi A."/>
            <person name="Cnockaert M."/>
            <person name="Carlier A."/>
        </authorList>
    </citation>
    <scope>NUCLEOTIDE SEQUENCE</scope>
    <source>
        <strain evidence="20">LMG 31809</strain>
    </source>
</reference>
<dbReference type="Proteomes" id="UP001141619">
    <property type="component" value="Unassembled WGS sequence"/>
</dbReference>
<dbReference type="EMBL" id="JANWOI010000002">
    <property type="protein sequence ID" value="MDA5193771.1"/>
    <property type="molecule type" value="Genomic_DNA"/>
</dbReference>
<evidence type="ECO:0000256" key="16">
    <source>
        <dbReference type="ARBA" id="ARBA00023209"/>
    </source>
</evidence>
<dbReference type="PANTHER" id="PTHR46382:SF1">
    <property type="entry name" value="PHOSPHATIDATE CYTIDYLYLTRANSFERASE"/>
    <property type="match status" value="1"/>
</dbReference>
<name>A0A9X3Z742_9PROT</name>
<keyword evidence="13 19" id="KW-1133">Transmembrane helix</keyword>
<evidence type="ECO:0000256" key="17">
    <source>
        <dbReference type="ARBA" id="ARBA00023264"/>
    </source>
</evidence>
<evidence type="ECO:0000256" key="4">
    <source>
        <dbReference type="ARBA" id="ARBA00005189"/>
    </source>
</evidence>
<keyword evidence="12 18" id="KW-0548">Nucleotidyltransferase</keyword>
<proteinExistence type="inferred from homology"/>
<comment type="catalytic activity">
    <reaction evidence="1 18">
        <text>a 1,2-diacyl-sn-glycero-3-phosphate + CTP + H(+) = a CDP-1,2-diacyl-sn-glycerol + diphosphate</text>
        <dbReference type="Rhea" id="RHEA:16229"/>
        <dbReference type="ChEBI" id="CHEBI:15378"/>
        <dbReference type="ChEBI" id="CHEBI:33019"/>
        <dbReference type="ChEBI" id="CHEBI:37563"/>
        <dbReference type="ChEBI" id="CHEBI:58332"/>
        <dbReference type="ChEBI" id="CHEBI:58608"/>
        <dbReference type="EC" id="2.7.7.41"/>
    </reaction>
</comment>
<evidence type="ECO:0000256" key="2">
    <source>
        <dbReference type="ARBA" id="ARBA00004651"/>
    </source>
</evidence>
<dbReference type="Pfam" id="PF01148">
    <property type="entry name" value="CTP_transf_1"/>
    <property type="match status" value="1"/>
</dbReference>
<evidence type="ECO:0000256" key="10">
    <source>
        <dbReference type="ARBA" id="ARBA00022679"/>
    </source>
</evidence>
<evidence type="ECO:0000256" key="5">
    <source>
        <dbReference type="ARBA" id="ARBA00010185"/>
    </source>
</evidence>
<evidence type="ECO:0000313" key="21">
    <source>
        <dbReference type="Proteomes" id="UP001141619"/>
    </source>
</evidence>
<evidence type="ECO:0000256" key="18">
    <source>
        <dbReference type="RuleBase" id="RU003938"/>
    </source>
</evidence>
<dbReference type="GO" id="GO:0016024">
    <property type="term" value="P:CDP-diacylglycerol biosynthetic process"/>
    <property type="evidence" value="ECO:0007669"/>
    <property type="project" value="TreeGrafter"/>
</dbReference>
<feature type="transmembrane region" description="Helical" evidence="19">
    <location>
        <begin position="53"/>
        <end position="73"/>
    </location>
</feature>
<keyword evidence="17" id="KW-1208">Phospholipid metabolism</keyword>
<evidence type="ECO:0000256" key="8">
    <source>
        <dbReference type="ARBA" id="ARBA00022475"/>
    </source>
</evidence>
<dbReference type="PROSITE" id="PS01315">
    <property type="entry name" value="CDS"/>
    <property type="match status" value="1"/>
</dbReference>
<keyword evidence="14" id="KW-0443">Lipid metabolism</keyword>
<dbReference type="GO" id="GO:0004605">
    <property type="term" value="F:phosphatidate cytidylyltransferase activity"/>
    <property type="evidence" value="ECO:0007669"/>
    <property type="project" value="UniProtKB-EC"/>
</dbReference>
<reference evidence="20" key="1">
    <citation type="submission" date="2022-08" db="EMBL/GenBank/DDBJ databases">
        <authorList>
            <person name="Vandamme P."/>
            <person name="Hettiarachchi A."/>
            <person name="Peeters C."/>
            <person name="Cnockaert M."/>
            <person name="Carlier A."/>
        </authorList>
    </citation>
    <scope>NUCLEOTIDE SEQUENCE</scope>
    <source>
        <strain evidence="20">LMG 31809</strain>
    </source>
</reference>
<feature type="transmembrane region" description="Helical" evidence="19">
    <location>
        <begin position="169"/>
        <end position="192"/>
    </location>
</feature>
<keyword evidence="8" id="KW-1003">Cell membrane</keyword>
<keyword evidence="11 18" id="KW-0812">Transmembrane</keyword>
<evidence type="ECO:0000256" key="12">
    <source>
        <dbReference type="ARBA" id="ARBA00022695"/>
    </source>
</evidence>